<evidence type="ECO:0000256" key="3">
    <source>
        <dbReference type="ARBA" id="ARBA00022723"/>
    </source>
</evidence>
<feature type="domain" description="Nitrite/Sulfite reductase ferredoxin-like" evidence="8">
    <location>
        <begin position="27"/>
        <end position="87"/>
    </location>
</feature>
<dbReference type="GO" id="GO:0046872">
    <property type="term" value="F:metal ion binding"/>
    <property type="evidence" value="ECO:0007669"/>
    <property type="project" value="UniProtKB-KW"/>
</dbReference>
<sequence>MLTMSAPRETSLPSRKGRCPGALAPMPAKDGLLVRLRVSGAVLSSVALRRLASAGAGFGNGIFELTSRGNLQMRGVRDADLPSLTEVLSGLGLIDDDAGAEAIRNVLVSPLTGLDSGVDVGPIGKALEDALAQDKALRALPAKFGFLVDNGGPLSLAQESADVRFDFCADRNMFAVGLAGTAQSAVPLGLCEARDVVEAGFVIARAFLRFGGAMTKPPARMRNLLSACSARMIAETAGLRPDPAPKRARCAEASPIGVIELGEGRLCLGVGAPFGRLSAEMLAAAADAAEIHARGEIRLTPWRALIIPRVAEDRADVLRGLLSRLDFVTERDDPRLAVVACIGASGCDCAAADTQADALYLAPVAKWLGRAGVALHVSGCEKGCARPAAAPYTLVAKAGGYDLIVDGAPSGRAFATELSVTAAAAILAGRGEARLEGQPFLSKLIERKREP</sequence>
<keyword evidence="10" id="KW-1185">Reference proteome</keyword>
<dbReference type="InterPro" id="IPR045854">
    <property type="entry name" value="NO2/SO3_Rdtase_4Fe4S_sf"/>
</dbReference>
<feature type="domain" description="Nitrite/Sulfite reductase ferredoxin-like" evidence="8">
    <location>
        <begin position="263"/>
        <end position="318"/>
    </location>
</feature>
<dbReference type="Proteomes" id="UP000198755">
    <property type="component" value="Unassembled WGS sequence"/>
</dbReference>
<dbReference type="InterPro" id="IPR005117">
    <property type="entry name" value="NiRdtase/SiRdtase_haem-b_fer"/>
</dbReference>
<evidence type="ECO:0000256" key="7">
    <source>
        <dbReference type="SAM" id="MobiDB-lite"/>
    </source>
</evidence>
<dbReference type="NCBIfam" id="TIGR02435">
    <property type="entry name" value="CobG"/>
    <property type="match status" value="1"/>
</dbReference>
<keyword evidence="6" id="KW-0411">Iron-sulfur</keyword>
<dbReference type="OrthoDB" id="7459360at2"/>
<evidence type="ECO:0000313" key="10">
    <source>
        <dbReference type="Proteomes" id="UP000198755"/>
    </source>
</evidence>
<evidence type="ECO:0000256" key="4">
    <source>
        <dbReference type="ARBA" id="ARBA00023002"/>
    </source>
</evidence>
<dbReference type="Gene3D" id="3.30.413.10">
    <property type="entry name" value="Sulfite Reductase Hemoprotein, domain 1"/>
    <property type="match status" value="2"/>
</dbReference>
<evidence type="ECO:0000313" key="9">
    <source>
        <dbReference type="EMBL" id="SFK73669.1"/>
    </source>
</evidence>
<reference evidence="9 10" key="1">
    <citation type="submission" date="2016-10" db="EMBL/GenBank/DDBJ databases">
        <authorList>
            <person name="de Groot N.N."/>
        </authorList>
    </citation>
    <scope>NUCLEOTIDE SEQUENCE [LARGE SCALE GENOMIC DNA]</scope>
    <source>
        <strain evidence="9 10">NE2</strain>
    </source>
</reference>
<evidence type="ECO:0000256" key="6">
    <source>
        <dbReference type="ARBA" id="ARBA00023014"/>
    </source>
</evidence>
<dbReference type="STRING" id="1612308.SAMN05444581_11735"/>
<gene>
    <name evidence="9" type="ORF">SAMN05444581_11735</name>
</gene>
<dbReference type="RefSeq" id="WP_091685457.1">
    <property type="nucleotide sequence ID" value="NZ_FOSN01000017.1"/>
</dbReference>
<dbReference type="Pfam" id="PF03460">
    <property type="entry name" value="NIR_SIR_ferr"/>
    <property type="match status" value="2"/>
</dbReference>
<organism evidence="9 10">
    <name type="scientific">Methylocapsa palsarum</name>
    <dbReference type="NCBI Taxonomy" id="1612308"/>
    <lineage>
        <taxon>Bacteria</taxon>
        <taxon>Pseudomonadati</taxon>
        <taxon>Pseudomonadota</taxon>
        <taxon>Alphaproteobacteria</taxon>
        <taxon>Hyphomicrobiales</taxon>
        <taxon>Beijerinckiaceae</taxon>
        <taxon>Methylocapsa</taxon>
    </lineage>
</organism>
<dbReference type="InterPro" id="IPR012798">
    <property type="entry name" value="Cbl_synth_CobG-like"/>
</dbReference>
<keyword evidence="3" id="KW-0479">Metal-binding</keyword>
<accession>A0A1I4BZZ3</accession>
<dbReference type="SUPFAM" id="SSF56014">
    <property type="entry name" value="Nitrite and sulphite reductase 4Fe-4S domain-like"/>
    <property type="match status" value="2"/>
</dbReference>
<dbReference type="EMBL" id="FOSN01000017">
    <property type="protein sequence ID" value="SFK73669.1"/>
    <property type="molecule type" value="Genomic_DNA"/>
</dbReference>
<dbReference type="SUPFAM" id="SSF55124">
    <property type="entry name" value="Nitrite/Sulfite reductase N-terminal domain-like"/>
    <property type="match status" value="2"/>
</dbReference>
<dbReference type="Gene3D" id="3.90.480.10">
    <property type="entry name" value="Sulfite Reductase Hemoprotein,Domain 2"/>
    <property type="match status" value="1"/>
</dbReference>
<keyword evidence="2" id="KW-0349">Heme</keyword>
<dbReference type="PANTHER" id="PTHR32439:SF9">
    <property type="entry name" value="BLR3264 PROTEIN"/>
    <property type="match status" value="1"/>
</dbReference>
<dbReference type="InterPro" id="IPR051329">
    <property type="entry name" value="NIR_SIR_4Fe-4S"/>
</dbReference>
<dbReference type="InterPro" id="IPR036136">
    <property type="entry name" value="Nit/Sulf_reduc_fer-like_dom_sf"/>
</dbReference>
<evidence type="ECO:0000256" key="2">
    <source>
        <dbReference type="ARBA" id="ARBA00022617"/>
    </source>
</evidence>
<evidence type="ECO:0000256" key="1">
    <source>
        <dbReference type="ARBA" id="ARBA00022485"/>
    </source>
</evidence>
<name>A0A1I4BZZ3_9HYPH</name>
<proteinExistence type="predicted"/>
<feature type="region of interest" description="Disordered" evidence="7">
    <location>
        <begin position="1"/>
        <end position="23"/>
    </location>
</feature>
<dbReference type="AlphaFoldDB" id="A0A1I4BZZ3"/>
<dbReference type="GO" id="GO:0051539">
    <property type="term" value="F:4 iron, 4 sulfur cluster binding"/>
    <property type="evidence" value="ECO:0007669"/>
    <property type="project" value="UniProtKB-KW"/>
</dbReference>
<protein>
    <submittedName>
        <fullName evidence="9">Precorrin-3B synthase</fullName>
    </submittedName>
</protein>
<dbReference type="PANTHER" id="PTHR32439">
    <property type="entry name" value="FERREDOXIN--NITRITE REDUCTASE, CHLOROPLASTIC"/>
    <property type="match status" value="1"/>
</dbReference>
<keyword evidence="4" id="KW-0560">Oxidoreductase</keyword>
<keyword evidence="5" id="KW-0408">Iron</keyword>
<keyword evidence="1" id="KW-0004">4Fe-4S</keyword>
<evidence type="ECO:0000256" key="5">
    <source>
        <dbReference type="ARBA" id="ARBA00023004"/>
    </source>
</evidence>
<dbReference type="GO" id="GO:0016491">
    <property type="term" value="F:oxidoreductase activity"/>
    <property type="evidence" value="ECO:0007669"/>
    <property type="project" value="UniProtKB-KW"/>
</dbReference>
<evidence type="ECO:0000259" key="8">
    <source>
        <dbReference type="Pfam" id="PF03460"/>
    </source>
</evidence>